<sequence length="233" mass="24981">MTVHPGVARRALPRLVIALALVMPLASCSSLLGGGGGDRDRSTIYAPDPRVEANPAWPHADWQLSMSPPTAARMIDSFRIAVRPIPDELQVYRGASWAKTPTDMLQDAVLRTLEDSGHIPGVARQGAGITADYKLVIDLRRFEADYNGNALPSATIEANAKLIHNIDQTVVGSRTFLAAQPAASAEVGQVVDAFSTALRDVSSEMAGWILESGNAHEMTHNRHAPASTSAERR</sequence>
<name>A0A290XH89_9GAMM</name>
<dbReference type="Gene3D" id="3.40.50.10610">
    <property type="entry name" value="ABC-type transport auxiliary lipoprotein component"/>
    <property type="match status" value="1"/>
</dbReference>
<organism evidence="2 3">
    <name type="scientific">Luteimonas chenhongjianii</name>
    <dbReference type="NCBI Taxonomy" id="2006110"/>
    <lineage>
        <taxon>Bacteria</taxon>
        <taxon>Pseudomonadati</taxon>
        <taxon>Pseudomonadota</taxon>
        <taxon>Gammaproteobacteria</taxon>
        <taxon>Lysobacterales</taxon>
        <taxon>Lysobacteraceae</taxon>
        <taxon>Luteimonas</taxon>
    </lineage>
</organism>
<gene>
    <name evidence="2" type="ORF">CNR27_14675</name>
</gene>
<dbReference type="EMBL" id="CP023406">
    <property type="protein sequence ID" value="ATD68524.1"/>
    <property type="molecule type" value="Genomic_DNA"/>
</dbReference>
<evidence type="ECO:0000259" key="1">
    <source>
        <dbReference type="Pfam" id="PF03886"/>
    </source>
</evidence>
<dbReference type="AlphaFoldDB" id="A0A290XH89"/>
<dbReference type="InterPro" id="IPR005586">
    <property type="entry name" value="ABC_trans_aux"/>
</dbReference>
<reference evidence="3" key="1">
    <citation type="submission" date="2017-09" db="EMBL/GenBank/DDBJ databases">
        <title>Luteimonas liuhanmingii sp.nov., isolated from the intestinal contents of Tibetan Plateau Pika in Yushu, Qinghai Province, China.</title>
        <authorList>
            <person name="Gui Z."/>
        </authorList>
    </citation>
    <scope>NUCLEOTIDE SEQUENCE [LARGE SCALE GENOMIC DNA]</scope>
    <source>
        <strain evidence="3">100111</strain>
    </source>
</reference>
<accession>A0A290XH89</accession>
<proteinExistence type="predicted"/>
<dbReference type="SUPFAM" id="SSF159594">
    <property type="entry name" value="XCC0632-like"/>
    <property type="match status" value="1"/>
</dbReference>
<dbReference type="Proteomes" id="UP000218968">
    <property type="component" value="Chromosome"/>
</dbReference>
<dbReference type="KEGG" id="lum:CNR27_14675"/>
<keyword evidence="3" id="KW-1185">Reference proteome</keyword>
<dbReference type="Pfam" id="PF03886">
    <property type="entry name" value="ABC_trans_aux"/>
    <property type="match status" value="1"/>
</dbReference>
<dbReference type="OrthoDB" id="5795476at2"/>
<evidence type="ECO:0000313" key="3">
    <source>
        <dbReference type="Proteomes" id="UP000218968"/>
    </source>
</evidence>
<protein>
    <submittedName>
        <fullName evidence="2">ABC transporter</fullName>
    </submittedName>
</protein>
<dbReference type="RefSeq" id="WP_096299957.1">
    <property type="nucleotide sequence ID" value="NZ_CP023406.1"/>
</dbReference>
<feature type="domain" description="ABC-type transport auxiliary lipoprotein component" evidence="1">
    <location>
        <begin position="46"/>
        <end position="206"/>
    </location>
</feature>
<evidence type="ECO:0000313" key="2">
    <source>
        <dbReference type="EMBL" id="ATD68524.1"/>
    </source>
</evidence>